<evidence type="ECO:0000313" key="3">
    <source>
        <dbReference type="Proteomes" id="UP000529637"/>
    </source>
</evidence>
<dbReference type="InterPro" id="IPR037151">
    <property type="entry name" value="AlkB-like_sf"/>
</dbReference>
<dbReference type="InterPro" id="IPR027450">
    <property type="entry name" value="AlkB-like"/>
</dbReference>
<dbReference type="GO" id="GO:0070988">
    <property type="term" value="P:demethylation"/>
    <property type="evidence" value="ECO:0007669"/>
    <property type="project" value="InterPro"/>
</dbReference>
<keyword evidence="2" id="KW-0223">Dioxygenase</keyword>
<dbReference type="PANTHER" id="PTHR12463">
    <property type="entry name" value="OXYGENASE-RELATED"/>
    <property type="match status" value="1"/>
</dbReference>
<organism evidence="2 3">
    <name type="scientific">Piscinibacter koreensis</name>
    <dbReference type="NCBI Taxonomy" id="2742824"/>
    <lineage>
        <taxon>Bacteria</taxon>
        <taxon>Pseudomonadati</taxon>
        <taxon>Pseudomonadota</taxon>
        <taxon>Betaproteobacteria</taxon>
        <taxon>Burkholderiales</taxon>
        <taxon>Sphaerotilaceae</taxon>
        <taxon>Piscinibacter</taxon>
    </lineage>
</organism>
<reference evidence="2 3" key="1">
    <citation type="submission" date="2020-06" db="EMBL/GenBank/DDBJ databases">
        <title>Schlegella sp. ID0723 isolated from air conditioner.</title>
        <authorList>
            <person name="Kim D.Y."/>
            <person name="Kim D.-U."/>
        </authorList>
    </citation>
    <scope>NUCLEOTIDE SEQUENCE [LARGE SCALE GENOMIC DNA]</scope>
    <source>
        <strain evidence="2 3">ID0723</strain>
    </source>
</reference>
<sequence length="207" mass="22750">MQQSDLFDLPMPAATPMPAGWRFEPGFLSAAEEAELLAAIAQLPLHEAEYKGYTARRRVANFGTAYDFAAHRLLPGPPIPEVLLGLRERVATWAGLAPDALSSALVAEYRAGTPLGWHRDVPDFEVVVGVSLGTPARMRLRRYPPVNPRKADVLNVELPPRSIYRLEGEARWGWQHSIAPTPALRHSVTFRTRSTRRSRGLGPAGAG</sequence>
<dbReference type="Gene3D" id="2.60.120.590">
    <property type="entry name" value="Alpha-ketoglutarate-dependent dioxygenase AlkB-like"/>
    <property type="match status" value="1"/>
</dbReference>
<name>A0A7Y6TYJ5_9BURK</name>
<dbReference type="SUPFAM" id="SSF51197">
    <property type="entry name" value="Clavaminate synthase-like"/>
    <property type="match status" value="1"/>
</dbReference>
<dbReference type="Proteomes" id="UP000529637">
    <property type="component" value="Unassembled WGS sequence"/>
</dbReference>
<evidence type="ECO:0000313" key="2">
    <source>
        <dbReference type="EMBL" id="NUZ08151.1"/>
    </source>
</evidence>
<dbReference type="GO" id="GO:0032451">
    <property type="term" value="F:demethylase activity"/>
    <property type="evidence" value="ECO:0007669"/>
    <property type="project" value="TreeGrafter"/>
</dbReference>
<keyword evidence="3" id="KW-1185">Reference proteome</keyword>
<dbReference type="PROSITE" id="PS51471">
    <property type="entry name" value="FE2OG_OXY"/>
    <property type="match status" value="1"/>
</dbReference>
<dbReference type="InterPro" id="IPR005123">
    <property type="entry name" value="Oxoglu/Fe-dep_dioxygenase_dom"/>
</dbReference>
<accession>A0A7Y6TYJ5</accession>
<dbReference type="GO" id="GO:0051213">
    <property type="term" value="F:dioxygenase activity"/>
    <property type="evidence" value="ECO:0007669"/>
    <property type="project" value="UniProtKB-KW"/>
</dbReference>
<dbReference type="InterPro" id="IPR032857">
    <property type="entry name" value="ALKBH4"/>
</dbReference>
<keyword evidence="2" id="KW-0560">Oxidoreductase</keyword>
<dbReference type="AlphaFoldDB" id="A0A7Y6TYJ5"/>
<comment type="caution">
    <text evidence="2">The sequence shown here is derived from an EMBL/GenBank/DDBJ whole genome shotgun (WGS) entry which is preliminary data.</text>
</comment>
<protein>
    <submittedName>
        <fullName evidence="2">Alpha-ketoglutarate-dependent dioxygenase AlkB</fullName>
    </submittedName>
</protein>
<dbReference type="PANTHER" id="PTHR12463:SF1">
    <property type="entry name" value="2-OXOGLUTARATE AND FE-DEPENDENT OXYGENASE FAMILY PROTEIN"/>
    <property type="match status" value="1"/>
</dbReference>
<gene>
    <name evidence="2" type="ORF">HQN59_20535</name>
</gene>
<dbReference type="Pfam" id="PF13532">
    <property type="entry name" value="2OG-FeII_Oxy_2"/>
    <property type="match status" value="1"/>
</dbReference>
<dbReference type="EMBL" id="JABWMJ010000011">
    <property type="protein sequence ID" value="NUZ08151.1"/>
    <property type="molecule type" value="Genomic_DNA"/>
</dbReference>
<feature type="domain" description="Fe2OG dioxygenase" evidence="1">
    <location>
        <begin position="100"/>
        <end position="194"/>
    </location>
</feature>
<evidence type="ECO:0000259" key="1">
    <source>
        <dbReference type="PROSITE" id="PS51471"/>
    </source>
</evidence>
<proteinExistence type="predicted"/>